<dbReference type="Proteomes" id="UP001596067">
    <property type="component" value="Unassembled WGS sequence"/>
</dbReference>
<dbReference type="CDD" id="cd18809">
    <property type="entry name" value="SF1_C_RecD"/>
    <property type="match status" value="1"/>
</dbReference>
<evidence type="ECO:0000259" key="3">
    <source>
        <dbReference type="Pfam" id="PF08751"/>
    </source>
</evidence>
<dbReference type="EMBL" id="JBHSOD010000044">
    <property type="protein sequence ID" value="MFC5888706.1"/>
    <property type="molecule type" value="Genomic_DNA"/>
</dbReference>
<keyword evidence="1" id="KW-0175">Coiled coil</keyword>
<feature type="domain" description="TrwC relaxase" evidence="3">
    <location>
        <begin position="6"/>
        <end position="382"/>
    </location>
</feature>
<dbReference type="Gene3D" id="2.30.30.940">
    <property type="match status" value="1"/>
</dbReference>
<evidence type="ECO:0000313" key="5">
    <source>
        <dbReference type="Proteomes" id="UP001596067"/>
    </source>
</evidence>
<dbReference type="SUPFAM" id="SSF55464">
    <property type="entry name" value="Origin of replication-binding domain, RBD-like"/>
    <property type="match status" value="1"/>
</dbReference>
<accession>A0ABW1F2U9</accession>
<name>A0ABW1F2U9_9ACTN</name>
<dbReference type="Pfam" id="PF13604">
    <property type="entry name" value="AAA_30"/>
    <property type="match status" value="1"/>
</dbReference>
<dbReference type="SUPFAM" id="SSF52540">
    <property type="entry name" value="P-loop containing nucleoside triphosphate hydrolases"/>
    <property type="match status" value="2"/>
</dbReference>
<feature type="coiled-coil region" evidence="1">
    <location>
        <begin position="1342"/>
        <end position="1377"/>
    </location>
</feature>
<dbReference type="Gene3D" id="3.40.50.300">
    <property type="entry name" value="P-loop containing nucleotide triphosphate hydrolases"/>
    <property type="match status" value="2"/>
</dbReference>
<organism evidence="4 5">
    <name type="scientific">Kitasatospora aburaviensis</name>
    <dbReference type="NCBI Taxonomy" id="67265"/>
    <lineage>
        <taxon>Bacteria</taxon>
        <taxon>Bacillati</taxon>
        <taxon>Actinomycetota</taxon>
        <taxon>Actinomycetes</taxon>
        <taxon>Kitasatosporales</taxon>
        <taxon>Streptomycetaceae</taxon>
        <taxon>Kitasatospora</taxon>
    </lineage>
</organism>
<evidence type="ECO:0000256" key="1">
    <source>
        <dbReference type="SAM" id="Coils"/>
    </source>
</evidence>
<feature type="region of interest" description="Disordered" evidence="2">
    <location>
        <begin position="1466"/>
        <end position="1495"/>
    </location>
</feature>
<reference evidence="5" key="1">
    <citation type="journal article" date="2019" name="Int. J. Syst. Evol. Microbiol.">
        <title>The Global Catalogue of Microorganisms (GCM) 10K type strain sequencing project: providing services to taxonomists for standard genome sequencing and annotation.</title>
        <authorList>
            <consortium name="The Broad Institute Genomics Platform"/>
            <consortium name="The Broad Institute Genome Sequencing Center for Infectious Disease"/>
            <person name="Wu L."/>
            <person name="Ma J."/>
        </authorList>
    </citation>
    <scope>NUCLEOTIDE SEQUENCE [LARGE SCALE GENOMIC DNA]</scope>
    <source>
        <strain evidence="5">CGMCC 4.1469</strain>
    </source>
</reference>
<feature type="non-terminal residue" evidence="4">
    <location>
        <position position="1"/>
    </location>
</feature>
<comment type="caution">
    <text evidence="4">The sequence shown here is derived from an EMBL/GenBank/DDBJ whole genome shotgun (WGS) entry which is preliminary data.</text>
</comment>
<dbReference type="InterPro" id="IPR014862">
    <property type="entry name" value="TrwC"/>
</dbReference>
<feature type="compositionally biased region" description="Polar residues" evidence="2">
    <location>
        <begin position="1585"/>
        <end position="1596"/>
    </location>
</feature>
<feature type="compositionally biased region" description="Low complexity" evidence="2">
    <location>
        <begin position="1471"/>
        <end position="1487"/>
    </location>
</feature>
<dbReference type="Pfam" id="PF08751">
    <property type="entry name" value="TrwC"/>
    <property type="match status" value="1"/>
</dbReference>
<evidence type="ECO:0000256" key="2">
    <source>
        <dbReference type="SAM" id="MobiDB-lite"/>
    </source>
</evidence>
<gene>
    <name evidence="4" type="primary">mobF</name>
    <name evidence="4" type="ORF">ACFP0N_27440</name>
</gene>
<keyword evidence="5" id="KW-1185">Reference proteome</keyword>
<proteinExistence type="predicted"/>
<protein>
    <submittedName>
        <fullName evidence="4">MobF family relaxase</fullName>
    </submittedName>
</protein>
<dbReference type="InterPro" id="IPR027417">
    <property type="entry name" value="P-loop_NTPase"/>
</dbReference>
<dbReference type="NCBIfam" id="NF041492">
    <property type="entry name" value="MobF"/>
    <property type="match status" value="1"/>
</dbReference>
<dbReference type="RefSeq" id="WP_380236415.1">
    <property type="nucleotide sequence ID" value="NZ_JBHSOD010000044.1"/>
</dbReference>
<feature type="region of interest" description="Disordered" evidence="2">
    <location>
        <begin position="1544"/>
        <end position="1596"/>
    </location>
</feature>
<sequence length="1596" mass="175207">GTDPGYLTKEVGRGAEHYYLKAIEQAGEPAGLWMGEGAALLGLGGDIDTHGEAVMADLYRDFLDPRRRDAYRDELKAAGVDADSAEGRKIRKQYLLGSAPRDYKKGIPARIAAKLAKEPNATPERRAEIEQEVRRDTREANTYFDLTFSAPKSWSIYHASLQAAGRHEEADQVWEAWMTGVRAGMDYMQEQAGMSRAGHHGEPIEGRASGRFVEAKTWVYAVFRQHTNRNDEPNLHVHVPVLNKVPTIDVDPVTGEERTVWRALHGQELYNHKQAGGHLAERVAEEELTRLQGVRFGMRPDGQAREILGISPELREQFSTRSTEIRKEVGAYVKEFEDAYGRTPSAYELSKISQFVTLDLRASKKHTAPTRQTLLERWEAHAIAETRESLQDVPSKVRWESAQAGDVVPFVPARVIDQAIGALQVEKSTWTRADLLVALNKALPDCLGALQAAQVTGLLGELADAALQPGADTGVVRTTIPHLVPIPEELTRADGSFVFEPHPNGFVRYATEDHLAREDRIRQRAEAYGARVVDRELVDAVLSGGSLNAGQAAALDAIATSGRAVEVLVGPAGTGKSRLVATLTGVWEDAGGAVLGIAVGQRAANVLAEEGVENVANLTKLLDVNRRMEAGKAVSEKDRALYQIRSGHLLIVDEAGMVDTTDLDEVRRLAERVGAKVLLSGDHAQLGSVGAGGMFRQLAEDLDHVHVLDEVMRFREDWEKDASLALRDGERDVLLEYDARGRLRGGTAEEMKERAYQGWLTDYIDGTNSLLIAATNNQAHELAMRARADLVRAGRVQAEGVDLVRDKVVIRVGIGDEVQLRKNNRRLVGTDGRWAVNRDVATVVGLDEHGTMTIRYADGALLSLPKSYVTSNVDLAYAGTVYSAQGRTVDTCHALVDPTANRNFLYVAMTRGKLGNWGYAITEPDVQRVALDEEPPRLEMMAVFDSVLQREDREQSATMAIRAEIERARHLAVLGPIRSELLEEDAQRRIGQVLVDTLGVEAYRQISQEEAYGNLVRLAMHHEGRGHDVHTMLAEAVQAPRGLDDAVSISEVLHWRLQHEVTTADRAAARAERIAAQQLAETEAREADAAVLAQADTVLQVVTAQQLAGTMPSEPVEQAGPQVWDFTTNSWTTLNVVRDDSAAAEQAALDQLMAVNLGTEVLHGWQDAEVHHRYEQQREAEAAEAASLDRLGYAERTRAIDGPKGEYLQHLTELMDERAVELGERAAENPPQWAVDRLGEVPEDRLAREDWVRRAGLVAAYREEHGYKAEHDAIGSAPPAGAVAANSAWEVARRALGIDGEVADIARASDAELTALIQRQEREDAWAPPYVADELKAQTLARDDYRAQALQLELRAEEEAEQQVAEHQEAVSDAVLTAATGPELSPEEQAMAQVMALQTVPHLHGGIEAGELQAEMEERAETMRAMSETAAERVDALSTVHETRQAWYDHTAKTRADAELAARELERRQAPEPTAAPAPEGQQPESPDGAVAAGQPHRPVYTQEYLDQILGVAQEARRTLEARAEQRHQAALAAAVVQEPALSEEELERMRRDLLFPPIEGPAPATEPAIRAPQRAEHQAPLAVRQQQSDGPSLGM</sequence>
<evidence type="ECO:0000313" key="4">
    <source>
        <dbReference type="EMBL" id="MFC5888706.1"/>
    </source>
</evidence>